<evidence type="ECO:0000256" key="2">
    <source>
        <dbReference type="ARBA" id="ARBA00022857"/>
    </source>
</evidence>
<keyword evidence="2" id="KW-0521">NADP</keyword>
<dbReference type="SUPFAM" id="SSF51735">
    <property type="entry name" value="NAD(P)-binding Rossmann-fold domains"/>
    <property type="match status" value="1"/>
</dbReference>
<feature type="domain" description="NmrA-like" evidence="3">
    <location>
        <begin position="1"/>
        <end position="287"/>
    </location>
</feature>
<dbReference type="EMBL" id="JAQJZL010000005">
    <property type="protein sequence ID" value="KAJ6041399.1"/>
    <property type="molecule type" value="Genomic_DNA"/>
</dbReference>
<dbReference type="Proteomes" id="UP001219568">
    <property type="component" value="Unassembled WGS sequence"/>
</dbReference>
<organism evidence="4 5">
    <name type="scientific">Penicillium canescens</name>
    <dbReference type="NCBI Taxonomy" id="5083"/>
    <lineage>
        <taxon>Eukaryota</taxon>
        <taxon>Fungi</taxon>
        <taxon>Dikarya</taxon>
        <taxon>Ascomycota</taxon>
        <taxon>Pezizomycotina</taxon>
        <taxon>Eurotiomycetes</taxon>
        <taxon>Eurotiomycetidae</taxon>
        <taxon>Eurotiales</taxon>
        <taxon>Aspergillaceae</taxon>
        <taxon>Penicillium</taxon>
    </lineage>
</organism>
<comment type="caution">
    <text evidence="4">The sequence shown here is derived from an EMBL/GenBank/DDBJ whole genome shotgun (WGS) entry which is preliminary data.</text>
</comment>
<reference evidence="4" key="1">
    <citation type="journal article" date="2023" name="IMA Fungus">
        <title>Comparative genomic study of the Penicillium genus elucidates a diverse pangenome and 15 lateral gene transfer events.</title>
        <authorList>
            <person name="Petersen C."/>
            <person name="Sorensen T."/>
            <person name="Nielsen M.R."/>
            <person name="Sondergaard T.E."/>
            <person name="Sorensen J.L."/>
            <person name="Fitzpatrick D.A."/>
            <person name="Frisvad J.C."/>
            <person name="Nielsen K.L."/>
        </authorList>
    </citation>
    <scope>NUCLEOTIDE SEQUENCE</scope>
    <source>
        <strain evidence="4">IBT 15450</strain>
    </source>
</reference>
<proteinExistence type="inferred from homology"/>
<dbReference type="Pfam" id="PF05368">
    <property type="entry name" value="NmrA"/>
    <property type="match status" value="1"/>
</dbReference>
<accession>A0AAD6N988</accession>
<evidence type="ECO:0000313" key="4">
    <source>
        <dbReference type="EMBL" id="KAJ6041399.1"/>
    </source>
</evidence>
<dbReference type="PANTHER" id="PTHR42748:SF28">
    <property type="entry name" value="NMRA-LIKE DOMAIN-CONTAINING PROTEIN"/>
    <property type="match status" value="1"/>
</dbReference>
<protein>
    <recommendedName>
        <fullName evidence="3">NmrA-like domain-containing protein</fullName>
    </recommendedName>
</protein>
<dbReference type="Gene3D" id="3.90.25.10">
    <property type="entry name" value="UDP-galactose 4-epimerase, domain 1"/>
    <property type="match status" value="1"/>
</dbReference>
<comment type="similarity">
    <text evidence="1">Belongs to the NmrA-type oxidoreductase family.</text>
</comment>
<keyword evidence="5" id="KW-1185">Reference proteome</keyword>
<dbReference type="PANTHER" id="PTHR42748">
    <property type="entry name" value="NITROGEN METABOLITE REPRESSION PROTEIN NMRA FAMILY MEMBER"/>
    <property type="match status" value="1"/>
</dbReference>
<evidence type="ECO:0000313" key="5">
    <source>
        <dbReference type="Proteomes" id="UP001219568"/>
    </source>
</evidence>
<gene>
    <name evidence="4" type="ORF">N7460_006789</name>
</gene>
<dbReference type="AlphaFoldDB" id="A0AAD6N988"/>
<dbReference type="InterPro" id="IPR036291">
    <property type="entry name" value="NAD(P)-bd_dom_sf"/>
</dbReference>
<evidence type="ECO:0000259" key="3">
    <source>
        <dbReference type="Pfam" id="PF05368"/>
    </source>
</evidence>
<name>A0AAD6N988_PENCN</name>
<dbReference type="CDD" id="cd05251">
    <property type="entry name" value="NmrA_like_SDR_a"/>
    <property type="match status" value="1"/>
</dbReference>
<dbReference type="InterPro" id="IPR008030">
    <property type="entry name" value="NmrA-like"/>
</dbReference>
<reference evidence="4" key="2">
    <citation type="submission" date="2023-01" db="EMBL/GenBank/DDBJ databases">
        <authorList>
            <person name="Petersen C."/>
        </authorList>
    </citation>
    <scope>NUCLEOTIDE SEQUENCE</scope>
    <source>
        <strain evidence="4">IBT 15450</strain>
    </source>
</reference>
<dbReference type="GO" id="GO:0005634">
    <property type="term" value="C:nucleus"/>
    <property type="evidence" value="ECO:0007669"/>
    <property type="project" value="TreeGrafter"/>
</dbReference>
<dbReference type="Gene3D" id="3.40.50.720">
    <property type="entry name" value="NAD(P)-binding Rossmann-like Domain"/>
    <property type="match status" value="1"/>
</dbReference>
<evidence type="ECO:0000256" key="1">
    <source>
        <dbReference type="ARBA" id="ARBA00006328"/>
    </source>
</evidence>
<sequence length="320" mass="35354">MSKLLTVIGATGTQGGSVVSAALTSGNYKIRGVTRDINSDASNALISKGVEMVAADWNDEQSLVEAFELSHLGSYAIYAVTDFWASFAIQDIKNPIELEAKQGINMAEAAAKTASLNHFIWSTIPDNVRISGGKHSVAHFEGKLKVDQYIRDKDLLSKTTFLWVGYYATNIVLPMITPNLLKTSGKYLQLLPVPEDCPITTVGDPRINPGIYALAILSQPELTLPGKIVLAETETRTVRDILNIWAEVSEKPAAYAEISIEHYDNLWPKWGREIGKMLQFWNEAREKSWTSDHPVLTKHDLRVSGLVGMKEVFAGFDWSS</sequence>
<dbReference type="InterPro" id="IPR051164">
    <property type="entry name" value="NmrA-like_oxidored"/>
</dbReference>